<dbReference type="Proteomes" id="UP000029389">
    <property type="component" value="Unassembled WGS sequence"/>
</dbReference>
<protein>
    <submittedName>
        <fullName evidence="1">Uncharacterized protein</fullName>
    </submittedName>
</protein>
<dbReference type="EMBL" id="JMQC01000005">
    <property type="protein sequence ID" value="KFN06421.1"/>
    <property type="molecule type" value="Genomic_DNA"/>
</dbReference>
<sequence>MKKDIKKDLPHLHKVVLSILPLGRFNAITTKEIMARTGIKNKRAVSGIISDLVEKYKQPIATTSRKEFKGVFIVQDIIDYQIGKEGLVSRKNHIEKRDSSYTEGCLQIIKGMVTLDEQKTTTKNRKPENSYSQTR</sequence>
<name>A0A090ZQJ2_9BACI</name>
<gene>
    <name evidence="1" type="ORF">DJ93_6082</name>
</gene>
<evidence type="ECO:0000313" key="1">
    <source>
        <dbReference type="EMBL" id="KFN06421.1"/>
    </source>
</evidence>
<proteinExistence type="predicted"/>
<reference evidence="1 2" key="1">
    <citation type="submission" date="2014-04" db="EMBL/GenBank/DDBJ databases">
        <authorList>
            <person name="Bishop-Lilly K.A."/>
            <person name="Broomall S.M."/>
            <person name="Chain P.S."/>
            <person name="Chertkov O."/>
            <person name="Coyne S.R."/>
            <person name="Daligault H.E."/>
            <person name="Davenport K.W."/>
            <person name="Erkkila T."/>
            <person name="Frey K.G."/>
            <person name="Gibbons H.S."/>
            <person name="Gu W."/>
            <person name="Jaissle J."/>
            <person name="Johnson S.L."/>
            <person name="Koroleva G.I."/>
            <person name="Ladner J.T."/>
            <person name="Lo C.-C."/>
            <person name="Minogue T.D."/>
            <person name="Munk C."/>
            <person name="Palacios G.F."/>
            <person name="Redden C.L."/>
            <person name="Rosenzweig C.N."/>
            <person name="Scholz M.B."/>
            <person name="Teshima H."/>
            <person name="Xu Y."/>
        </authorList>
    </citation>
    <scope>NUCLEOTIDE SEQUENCE [LARGE SCALE GENOMIC DNA]</scope>
    <source>
        <strain evidence="1 2">BHP</strain>
    </source>
</reference>
<dbReference type="RefSeq" id="WP_052109469.1">
    <property type="nucleotide sequence ID" value="NZ_JMQC01000005.1"/>
</dbReference>
<dbReference type="AlphaFoldDB" id="A0A090ZQJ2"/>
<comment type="caution">
    <text evidence="1">The sequence shown here is derived from an EMBL/GenBank/DDBJ whole genome shotgun (WGS) entry which is preliminary data.</text>
</comment>
<organism evidence="1 2">
    <name type="scientific">Bacillus clarus</name>
    <dbReference type="NCBI Taxonomy" id="2338372"/>
    <lineage>
        <taxon>Bacteria</taxon>
        <taxon>Bacillati</taxon>
        <taxon>Bacillota</taxon>
        <taxon>Bacilli</taxon>
        <taxon>Bacillales</taxon>
        <taxon>Bacillaceae</taxon>
        <taxon>Bacillus</taxon>
        <taxon>Bacillus cereus group</taxon>
    </lineage>
</organism>
<evidence type="ECO:0000313" key="2">
    <source>
        <dbReference type="Proteomes" id="UP000029389"/>
    </source>
</evidence>
<accession>A0A090ZQJ2</accession>